<dbReference type="InterPro" id="IPR000659">
    <property type="entry name" value="Pyridox_Oxase"/>
</dbReference>
<proteinExistence type="inferred from homology"/>
<gene>
    <name evidence="8" type="ORF">SAMN05444583_10622</name>
</gene>
<comment type="cofactor">
    <cofactor evidence="5">
        <name>FMN</name>
        <dbReference type="ChEBI" id="CHEBI:58210"/>
    </cofactor>
    <text evidence="5">Binds 1 FMN per subunit.</text>
</comment>
<dbReference type="Proteomes" id="UP000198677">
    <property type="component" value="Unassembled WGS sequence"/>
</dbReference>
<evidence type="ECO:0000256" key="3">
    <source>
        <dbReference type="ARBA" id="ARBA00022643"/>
    </source>
</evidence>
<feature type="domain" description="Pyridoxine 5'-phosphate oxidase dimerisation C-terminal" evidence="7">
    <location>
        <begin position="186"/>
        <end position="234"/>
    </location>
</feature>
<dbReference type="Pfam" id="PF01243">
    <property type="entry name" value="PNPOx_N"/>
    <property type="match status" value="1"/>
</dbReference>
<evidence type="ECO:0000259" key="6">
    <source>
        <dbReference type="Pfam" id="PF01243"/>
    </source>
</evidence>
<dbReference type="InterPro" id="IPR019576">
    <property type="entry name" value="Pyridoxamine_oxidase_dimer_C"/>
</dbReference>
<dbReference type="EMBL" id="FOAW01000006">
    <property type="protein sequence ID" value="SEL10827.1"/>
    <property type="molecule type" value="Genomic_DNA"/>
</dbReference>
<dbReference type="PANTHER" id="PTHR10851">
    <property type="entry name" value="PYRIDOXINE-5-PHOSPHATE OXIDASE"/>
    <property type="match status" value="1"/>
</dbReference>
<evidence type="ECO:0000256" key="4">
    <source>
        <dbReference type="ARBA" id="ARBA00023002"/>
    </source>
</evidence>
<name>A0A1H7MJQ0_9NOCA</name>
<evidence type="ECO:0000313" key="8">
    <source>
        <dbReference type="EMBL" id="SEL10827.1"/>
    </source>
</evidence>
<evidence type="ECO:0000256" key="1">
    <source>
        <dbReference type="ARBA" id="ARBA00007301"/>
    </source>
</evidence>
<dbReference type="GO" id="GO:0008615">
    <property type="term" value="P:pyridoxine biosynthetic process"/>
    <property type="evidence" value="ECO:0007669"/>
    <property type="project" value="InterPro"/>
</dbReference>
<dbReference type="PANTHER" id="PTHR10851:SF0">
    <property type="entry name" value="PYRIDOXINE-5'-PHOSPHATE OXIDASE"/>
    <property type="match status" value="1"/>
</dbReference>
<organism evidence="8 9">
    <name type="scientific">Rhodococcus maanshanensis</name>
    <dbReference type="NCBI Taxonomy" id="183556"/>
    <lineage>
        <taxon>Bacteria</taxon>
        <taxon>Bacillati</taxon>
        <taxon>Actinomycetota</taxon>
        <taxon>Actinomycetes</taxon>
        <taxon>Mycobacteriales</taxon>
        <taxon>Nocardiaceae</taxon>
        <taxon>Rhodococcus</taxon>
    </lineage>
</organism>
<dbReference type="NCBIfam" id="NF004231">
    <property type="entry name" value="PRK05679.1"/>
    <property type="match status" value="1"/>
</dbReference>
<dbReference type="RefSeq" id="WP_072749450.1">
    <property type="nucleotide sequence ID" value="NZ_FOAW01000006.1"/>
</dbReference>
<dbReference type="Gene3D" id="2.30.110.10">
    <property type="entry name" value="Electron Transport, Fmn-binding Protein, Chain A"/>
    <property type="match status" value="1"/>
</dbReference>
<dbReference type="InterPro" id="IPR011576">
    <property type="entry name" value="Pyridox_Oxase_N"/>
</dbReference>
<feature type="binding site" evidence="5">
    <location>
        <position position="119"/>
    </location>
    <ligand>
        <name>FMN</name>
        <dbReference type="ChEBI" id="CHEBI:58210"/>
    </ligand>
</feature>
<evidence type="ECO:0000256" key="5">
    <source>
        <dbReference type="PIRSR" id="PIRSR000190-2"/>
    </source>
</evidence>
<evidence type="ECO:0000313" key="9">
    <source>
        <dbReference type="Proteomes" id="UP000198677"/>
    </source>
</evidence>
<feature type="domain" description="Pyridoxamine 5'-phosphate oxidase N-terminal" evidence="6">
    <location>
        <begin position="47"/>
        <end position="169"/>
    </location>
</feature>
<evidence type="ECO:0000259" key="7">
    <source>
        <dbReference type="Pfam" id="PF10590"/>
    </source>
</evidence>
<feature type="binding site" evidence="5">
    <location>
        <position position="97"/>
    </location>
    <ligand>
        <name>FMN</name>
        <dbReference type="ChEBI" id="CHEBI:58210"/>
    </ligand>
</feature>
<dbReference type="GO" id="GO:0004733">
    <property type="term" value="F:pyridoxamine phosphate oxidase activity"/>
    <property type="evidence" value="ECO:0007669"/>
    <property type="project" value="InterPro"/>
</dbReference>
<accession>A0A1H7MJQ0</accession>
<dbReference type="SUPFAM" id="SSF50475">
    <property type="entry name" value="FMN-binding split barrel"/>
    <property type="match status" value="1"/>
</dbReference>
<keyword evidence="4" id="KW-0560">Oxidoreductase</keyword>
<dbReference type="OrthoDB" id="9780392at2"/>
<feature type="binding site" evidence="5">
    <location>
        <begin position="154"/>
        <end position="155"/>
    </location>
    <ligand>
        <name>FMN</name>
        <dbReference type="ChEBI" id="CHEBI:58210"/>
    </ligand>
</feature>
<feature type="binding site" evidence="5">
    <location>
        <position position="209"/>
    </location>
    <ligand>
        <name>FMN</name>
        <dbReference type="ChEBI" id="CHEBI:58210"/>
    </ligand>
</feature>
<dbReference type="AlphaFoldDB" id="A0A1H7MJQ0"/>
<feature type="binding site" evidence="5">
    <location>
        <position position="199"/>
    </location>
    <ligand>
        <name>FMN</name>
        <dbReference type="ChEBI" id="CHEBI:58210"/>
    </ligand>
</feature>
<reference evidence="9" key="1">
    <citation type="submission" date="2016-10" db="EMBL/GenBank/DDBJ databases">
        <authorList>
            <person name="Varghese N."/>
            <person name="Submissions S."/>
        </authorList>
    </citation>
    <scope>NUCLEOTIDE SEQUENCE [LARGE SCALE GENOMIC DNA]</scope>
    <source>
        <strain evidence="9">DSM 44675</strain>
    </source>
</reference>
<dbReference type="InterPro" id="IPR012349">
    <property type="entry name" value="Split_barrel_FMN-bd"/>
</dbReference>
<sequence>MPDIAPRSSFADTRAWLRALPALTATAVAADALDPSPTPSPLFLRWLEDAVAAGVPEPQSAVLSTTEDDGRVDARVLILKDVDERGWWFSGSVDSPKGRQLAANPSAALTFYWAGVGRQVRVRGRAEPGEAGVSARDYVERSVTARAVAAASRQSEVLADPAEYDRAVAEMVARIEADPGTVAPAWQAWCLVPDSVEFWLADPGRRHQRLRYRRPRWPSAGWSTTEWITDVLWP</sequence>
<protein>
    <submittedName>
        <fullName evidence="8">Pyridoxamine 5'-phosphate oxidase</fullName>
    </submittedName>
</protein>
<dbReference type="Pfam" id="PF10590">
    <property type="entry name" value="PNP_phzG_C"/>
    <property type="match status" value="1"/>
</dbReference>
<comment type="similarity">
    <text evidence="1">Belongs to the pyridoxamine 5'-phosphate oxidase family.</text>
</comment>
<dbReference type="GO" id="GO:0010181">
    <property type="term" value="F:FMN binding"/>
    <property type="evidence" value="ECO:0007669"/>
    <property type="project" value="InterPro"/>
</dbReference>
<evidence type="ECO:0000256" key="2">
    <source>
        <dbReference type="ARBA" id="ARBA00022630"/>
    </source>
</evidence>
<keyword evidence="9" id="KW-1185">Reference proteome</keyword>
<keyword evidence="3 5" id="KW-0288">FMN</keyword>
<dbReference type="PIRSF" id="PIRSF000190">
    <property type="entry name" value="Pyd_amn-ph_oxd"/>
    <property type="match status" value="1"/>
</dbReference>
<feature type="binding site" evidence="5">
    <location>
        <begin position="75"/>
        <end position="80"/>
    </location>
    <ligand>
        <name>FMN</name>
        <dbReference type="ChEBI" id="CHEBI:58210"/>
    </ligand>
</feature>
<keyword evidence="2" id="KW-0285">Flavoprotein</keyword>